<evidence type="ECO:0000256" key="6">
    <source>
        <dbReference type="ARBA" id="ARBA00022748"/>
    </source>
</evidence>
<dbReference type="Pfam" id="PF01578">
    <property type="entry name" value="Cytochrom_C_asm"/>
    <property type="match status" value="1"/>
</dbReference>
<keyword evidence="3" id="KW-1003">Cell membrane</keyword>
<feature type="transmembrane region" description="Helical" evidence="10">
    <location>
        <begin position="618"/>
        <end position="637"/>
    </location>
</feature>
<keyword evidence="13" id="KW-0456">Lyase</keyword>
<dbReference type="PANTHER" id="PTHR43653">
    <property type="entry name" value="CYTOCHROME C ASSEMBLY PROTEIN-RELATED"/>
    <property type="match status" value="1"/>
</dbReference>
<feature type="domain" description="Cytochrome c-type biogenesis protein CcmF C-terminal" evidence="12">
    <location>
        <begin position="315"/>
        <end position="640"/>
    </location>
</feature>
<evidence type="ECO:0000313" key="13">
    <source>
        <dbReference type="EMBL" id="MDY0881876.1"/>
    </source>
</evidence>
<feature type="domain" description="Cytochrome c assembly protein" evidence="11">
    <location>
        <begin position="89"/>
        <end position="295"/>
    </location>
</feature>
<reference evidence="13 14" key="1">
    <citation type="journal article" date="2016" name="Antonie Van Leeuwenhoek">
        <title>Dongia soli sp. nov., isolated from soil from Dokdo, Korea.</title>
        <authorList>
            <person name="Kim D.U."/>
            <person name="Lee H."/>
            <person name="Kim H."/>
            <person name="Kim S.G."/>
            <person name="Ka J.O."/>
        </authorList>
    </citation>
    <scope>NUCLEOTIDE SEQUENCE [LARGE SCALE GENOMIC DNA]</scope>
    <source>
        <strain evidence="13 14">D78</strain>
    </source>
</reference>
<dbReference type="InterPro" id="IPR032523">
    <property type="entry name" value="CcmF_C"/>
</dbReference>
<evidence type="ECO:0000256" key="10">
    <source>
        <dbReference type="SAM" id="Phobius"/>
    </source>
</evidence>
<keyword evidence="7 10" id="KW-1133">Transmembrane helix</keyword>
<name>A0ABU5E6R6_9PROT</name>
<protein>
    <submittedName>
        <fullName evidence="13">Heme lyase CcmF/NrfE family subunit</fullName>
    </submittedName>
</protein>
<dbReference type="PANTHER" id="PTHR43653:SF1">
    <property type="entry name" value="CYTOCHROME C-TYPE BIOGENESIS PROTEIN CCMF"/>
    <property type="match status" value="1"/>
</dbReference>
<dbReference type="Pfam" id="PF16327">
    <property type="entry name" value="CcmF_C"/>
    <property type="match status" value="1"/>
</dbReference>
<feature type="transmembrane region" description="Helical" evidence="10">
    <location>
        <begin position="394"/>
        <end position="413"/>
    </location>
</feature>
<comment type="function">
    <text evidence="9">Required for the biogenesis of c-type cytochromes. Possible subunit of a heme lyase.</text>
</comment>
<feature type="transmembrane region" description="Helical" evidence="10">
    <location>
        <begin position="448"/>
        <end position="470"/>
    </location>
</feature>
<dbReference type="InterPro" id="IPR003568">
    <property type="entry name" value="Cyt_c_biogenesis_CcmF"/>
</dbReference>
<evidence type="ECO:0000256" key="7">
    <source>
        <dbReference type="ARBA" id="ARBA00022989"/>
    </source>
</evidence>
<feature type="transmembrane region" description="Helical" evidence="10">
    <location>
        <begin position="125"/>
        <end position="142"/>
    </location>
</feature>
<feature type="transmembrane region" description="Helical" evidence="10">
    <location>
        <begin position="312"/>
        <end position="331"/>
    </location>
</feature>
<comment type="similarity">
    <text evidence="2">Belongs to the CcmF/CycK/Ccl1/NrfE/CcsA family.</text>
</comment>
<dbReference type="EMBL" id="JAXCLW010000001">
    <property type="protein sequence ID" value="MDY0881876.1"/>
    <property type="molecule type" value="Genomic_DNA"/>
</dbReference>
<feature type="transmembrane region" description="Helical" evidence="10">
    <location>
        <begin position="425"/>
        <end position="442"/>
    </location>
</feature>
<dbReference type="PRINTS" id="PR01410">
    <property type="entry name" value="CCBIOGENESIS"/>
</dbReference>
<dbReference type="InterPro" id="IPR002541">
    <property type="entry name" value="Cyt_c_assembly"/>
</dbReference>
<gene>
    <name evidence="13" type="ORF">SMD27_03405</name>
</gene>
<feature type="transmembrane region" description="Helical" evidence="10">
    <location>
        <begin position="175"/>
        <end position="195"/>
    </location>
</feature>
<keyword evidence="6" id="KW-0201">Cytochrome c-type biogenesis</keyword>
<evidence type="ECO:0000256" key="8">
    <source>
        <dbReference type="ARBA" id="ARBA00023136"/>
    </source>
</evidence>
<feature type="transmembrane region" description="Helical" evidence="10">
    <location>
        <begin position="207"/>
        <end position="229"/>
    </location>
</feature>
<feature type="transmembrane region" description="Helical" evidence="10">
    <location>
        <begin position="96"/>
        <end position="113"/>
    </location>
</feature>
<organism evidence="13 14">
    <name type="scientific">Dongia soli</name>
    <dbReference type="NCBI Taxonomy" id="600628"/>
    <lineage>
        <taxon>Bacteria</taxon>
        <taxon>Pseudomonadati</taxon>
        <taxon>Pseudomonadota</taxon>
        <taxon>Alphaproteobacteria</taxon>
        <taxon>Rhodospirillales</taxon>
        <taxon>Dongiaceae</taxon>
        <taxon>Dongia</taxon>
    </lineage>
</organism>
<feature type="transmembrane region" description="Helical" evidence="10">
    <location>
        <begin position="6"/>
        <end position="26"/>
    </location>
</feature>
<proteinExistence type="inferred from homology"/>
<evidence type="ECO:0000256" key="3">
    <source>
        <dbReference type="ARBA" id="ARBA00022475"/>
    </source>
</evidence>
<evidence type="ECO:0000259" key="11">
    <source>
        <dbReference type="Pfam" id="PF01578"/>
    </source>
</evidence>
<feature type="transmembrane region" description="Helical" evidence="10">
    <location>
        <begin position="249"/>
        <end position="266"/>
    </location>
</feature>
<dbReference type="InterPro" id="IPR003567">
    <property type="entry name" value="Cyt_c_biogenesis"/>
</dbReference>
<feature type="transmembrane region" description="Helical" evidence="10">
    <location>
        <begin position="273"/>
        <end position="292"/>
    </location>
</feature>
<evidence type="ECO:0000313" key="14">
    <source>
        <dbReference type="Proteomes" id="UP001279642"/>
    </source>
</evidence>
<evidence type="ECO:0000256" key="5">
    <source>
        <dbReference type="ARBA" id="ARBA00022692"/>
    </source>
</evidence>
<dbReference type="NCBIfam" id="TIGR00353">
    <property type="entry name" value="nrfE"/>
    <property type="match status" value="1"/>
</dbReference>
<accession>A0ABU5E6R6</accession>
<keyword evidence="14" id="KW-1185">Reference proteome</keyword>
<evidence type="ECO:0000256" key="2">
    <source>
        <dbReference type="ARBA" id="ARBA00009186"/>
    </source>
</evidence>
<sequence>MITEIGHYALVLALILAVAQATLPLIGAQRGSRPWMALAQPTAIGQFGFLGLSFLALIHAYVVSDFSVAAVYENSHSAQPLIYRIAGAWGNHEGSLLLWVLILALFGALLALFGDNLPPRLRARALSVQAMISVGFLLFMLFTSNPFARLDPAPLEGRELNPLLQDPGLATHPPMLYIGYVGLSMAFSFAIAALIDGKVDAAWARWVRPWTLLAWTTLTAGIVLGSHWAYYELGWGGWWYWDPVENASFMPWLIATALLHSAIVVEKRDALKAWTILLAILGFAFSMLGTFLVRSGVITSVHAFAQDPARGLFILALLTVAIGGSFVLFAWRAPILKAGGMFAPISREGAMVINNLLLATATATVLLGTLYPLILSVSGGGTVSVGTPYYNATFVPLTLPLVALTAIGPFLGWKRGDLPAAMQRLTFAFIATFIAAVLTWWWRTDGPLLAVLGIAIGVWLLAGTLLEWAGRVKLFRTDLATSWSRAVNLPRAAYGMTLAHAGLAIAIIGMTGASAWKVEHIQVMHVGETVEVGDYAYRLDNVQTLPVENYLAERATFTVLQDGKTVTTLQPERRQYLVQPMPTTESAVHTTWKQDLYAVIGEPDGKGGWTVRFYHEPLVIWIWGGGFVMVFGGLISLSDRRYRVGAPSRALAAIRAARA</sequence>
<feature type="transmembrane region" description="Helical" evidence="10">
    <location>
        <begin position="491"/>
        <end position="516"/>
    </location>
</feature>
<comment type="caution">
    <text evidence="13">The sequence shown here is derived from an EMBL/GenBank/DDBJ whole genome shotgun (WGS) entry which is preliminary data.</text>
</comment>
<evidence type="ECO:0000256" key="4">
    <source>
        <dbReference type="ARBA" id="ARBA00022519"/>
    </source>
</evidence>
<keyword evidence="8 10" id="KW-0472">Membrane</keyword>
<evidence type="ECO:0000259" key="12">
    <source>
        <dbReference type="Pfam" id="PF16327"/>
    </source>
</evidence>
<feature type="transmembrane region" description="Helical" evidence="10">
    <location>
        <begin position="47"/>
        <end position="72"/>
    </location>
</feature>
<keyword evidence="4" id="KW-0997">Cell inner membrane</keyword>
<comment type="subcellular location">
    <subcellularLocation>
        <location evidence="1">Cell inner membrane</location>
        <topology evidence="1">Multi-pass membrane protein</topology>
    </subcellularLocation>
</comment>
<evidence type="ECO:0000256" key="9">
    <source>
        <dbReference type="ARBA" id="ARBA00037230"/>
    </source>
</evidence>
<dbReference type="NCBIfam" id="NF007691">
    <property type="entry name" value="PRK10369.1"/>
    <property type="match status" value="1"/>
</dbReference>
<dbReference type="GO" id="GO:0016829">
    <property type="term" value="F:lyase activity"/>
    <property type="evidence" value="ECO:0007669"/>
    <property type="project" value="UniProtKB-KW"/>
</dbReference>
<keyword evidence="5 10" id="KW-0812">Transmembrane</keyword>
<dbReference type="RefSeq" id="WP_320506918.1">
    <property type="nucleotide sequence ID" value="NZ_JAXCLW010000001.1"/>
</dbReference>
<dbReference type="PRINTS" id="PR01411">
    <property type="entry name" value="CCMFBIOGNSIS"/>
</dbReference>
<evidence type="ECO:0000256" key="1">
    <source>
        <dbReference type="ARBA" id="ARBA00004429"/>
    </source>
</evidence>
<dbReference type="Proteomes" id="UP001279642">
    <property type="component" value="Unassembled WGS sequence"/>
</dbReference>
<feature type="transmembrane region" description="Helical" evidence="10">
    <location>
        <begin position="352"/>
        <end position="374"/>
    </location>
</feature>